<feature type="transmembrane region" description="Helical" evidence="6">
    <location>
        <begin position="261"/>
        <end position="282"/>
    </location>
</feature>
<sequence length="834" mass="89717">MPFPRLLMLALCSLQRDARSGELRVLFFALLIAVAASTAIGYFSARLNAAMLLRATEFLGADIVLSGTTAPNPEQIERGLRLGLEHVPMVEFSSVIASDNGIQLASVKAVGNGYPLRGEVKSSAALYQPSQSGGQPAAGEAWAEARLFVALGLTPGDSIEVGSKALKLTRVLTYEPDSAGDFYSFNPRILMHIEDLAATEIVQPGSRVRWKALWRGSPEALKQWQEQVASELLPSQRIQDARGGNQQIGGALQRAERYLNLASLAAVLLAGVAVALSAARFASRRLDTSALLRCLGLSRRETLALFALQLGLLGVTAALIGAVVGWLGQLGLFALLKGLLPADLPAAGLWPALAGMMSGLIALAGFALSPLLGLGRVPPLRVLRRDLLPLPPAAWLVYGSALLALALIMWRMSLDLKLTLSLLAGGLLAALLLGALLLSSLRGLRHLLATAALPWRLGLGQLLRHPLSAAGQSLAFGLILLAMALIVLLRSELLDTWQAQLPDNAPNLFALNIVPEQRDAFAHRLAELSPRAAPLYPVVPGRLVAINGQAIAELLEQDKPDSQGRRAIRRDLALTWSSELPESNPLVAGSWWNDAPSGELPRVSVESTLAESLHLNLGDRLRVNIGGDEREAVLSSLRKVQWDNFQPNFYLIFEPDSLSGLPVTYMTSFYLPAQQDKTLVELARQFPTVTLVQVDALLAQLRQILAQVSLAVEYVLLFVLAAGIAVLLAGLNATLDERIRQAALLRVLGAKRELLNQARLREFALLGLSSGLLAALGCELVSFLLYRYAFDLPWQAHPWLLLLPLLGAILVSMAGLLGTRRALSASPLTLLREL</sequence>
<comment type="caution">
    <text evidence="8">The sequence shown here is derived from an EMBL/GenBank/DDBJ whole genome shotgun (WGS) entry which is preliminary data.</text>
</comment>
<evidence type="ECO:0000256" key="2">
    <source>
        <dbReference type="ARBA" id="ARBA00022475"/>
    </source>
</evidence>
<feature type="transmembrane region" description="Helical" evidence="6">
    <location>
        <begin position="714"/>
        <end position="735"/>
    </location>
</feature>
<proteinExistence type="predicted"/>
<keyword evidence="9" id="KW-1185">Reference proteome</keyword>
<keyword evidence="4 6" id="KW-1133">Transmembrane helix</keyword>
<feature type="transmembrane region" description="Helical" evidence="6">
    <location>
        <begin position="763"/>
        <end position="786"/>
    </location>
</feature>
<evidence type="ECO:0000313" key="9">
    <source>
        <dbReference type="Proteomes" id="UP000072660"/>
    </source>
</evidence>
<dbReference type="PANTHER" id="PTHR30287:SF1">
    <property type="entry name" value="INNER MEMBRANE PROTEIN"/>
    <property type="match status" value="1"/>
</dbReference>
<dbReference type="EMBL" id="LSZO01000166">
    <property type="protein sequence ID" value="KXU37327.1"/>
    <property type="molecule type" value="Genomic_DNA"/>
</dbReference>
<evidence type="ECO:0000313" key="8">
    <source>
        <dbReference type="EMBL" id="KXU37327.1"/>
    </source>
</evidence>
<feature type="domain" description="ABC3 transporter permease C-terminal" evidence="7">
    <location>
        <begin position="261"/>
        <end position="373"/>
    </location>
</feature>
<reference evidence="8 9" key="1">
    <citation type="submission" date="2016-02" db="EMBL/GenBank/DDBJ databases">
        <authorList>
            <person name="Wen L."/>
            <person name="He K."/>
            <person name="Yang H."/>
        </authorList>
    </citation>
    <scope>NUCLEOTIDE SEQUENCE [LARGE SCALE GENOMIC DNA]</scope>
    <source>
        <strain evidence="8 9">CV58</strain>
    </source>
</reference>
<protein>
    <submittedName>
        <fullName evidence="8">ABC transporter permease</fullName>
    </submittedName>
</protein>
<feature type="transmembrane region" description="Helical" evidence="6">
    <location>
        <begin position="469"/>
        <end position="489"/>
    </location>
</feature>
<dbReference type="GO" id="GO:0005886">
    <property type="term" value="C:plasma membrane"/>
    <property type="evidence" value="ECO:0007669"/>
    <property type="project" value="UniProtKB-SubCell"/>
</dbReference>
<dbReference type="InterPro" id="IPR038766">
    <property type="entry name" value="Membrane_comp_ABC_pdt"/>
</dbReference>
<feature type="transmembrane region" description="Helical" evidence="6">
    <location>
        <begin position="798"/>
        <end position="818"/>
    </location>
</feature>
<feature type="transmembrane region" description="Helical" evidence="6">
    <location>
        <begin position="25"/>
        <end position="45"/>
    </location>
</feature>
<keyword evidence="3 6" id="KW-0812">Transmembrane</keyword>
<evidence type="ECO:0000256" key="6">
    <source>
        <dbReference type="SAM" id="Phobius"/>
    </source>
</evidence>
<keyword evidence="5 6" id="KW-0472">Membrane</keyword>
<evidence type="ECO:0000256" key="1">
    <source>
        <dbReference type="ARBA" id="ARBA00004651"/>
    </source>
</evidence>
<feature type="domain" description="ABC3 transporter permease C-terminal" evidence="7">
    <location>
        <begin position="716"/>
        <end position="818"/>
    </location>
</feature>
<dbReference type="RefSeq" id="WP_068390984.1">
    <property type="nucleotide sequence ID" value="NZ_LSZO01000166.1"/>
</dbReference>
<comment type="subcellular location">
    <subcellularLocation>
        <location evidence="1">Cell membrane</location>
        <topology evidence="1">Multi-pass membrane protein</topology>
    </subcellularLocation>
</comment>
<keyword evidence="2" id="KW-1003">Cell membrane</keyword>
<feature type="transmembrane region" description="Helical" evidence="6">
    <location>
        <begin position="418"/>
        <end position="438"/>
    </location>
</feature>
<feature type="transmembrane region" description="Helical" evidence="6">
    <location>
        <begin position="393"/>
        <end position="412"/>
    </location>
</feature>
<feature type="transmembrane region" description="Helical" evidence="6">
    <location>
        <begin position="303"/>
        <end position="328"/>
    </location>
</feature>
<dbReference type="InterPro" id="IPR003838">
    <property type="entry name" value="ABC3_permease_C"/>
</dbReference>
<dbReference type="Proteomes" id="UP000072660">
    <property type="component" value="Unassembled WGS sequence"/>
</dbReference>
<dbReference type="AlphaFoldDB" id="A0A139SS05"/>
<accession>A0A139SS05</accession>
<evidence type="ECO:0000256" key="4">
    <source>
        <dbReference type="ARBA" id="ARBA00022989"/>
    </source>
</evidence>
<evidence type="ECO:0000259" key="7">
    <source>
        <dbReference type="Pfam" id="PF02687"/>
    </source>
</evidence>
<name>A0A139SS05_9GAMM</name>
<gene>
    <name evidence="8" type="ORF">AXE65_03700</name>
</gene>
<evidence type="ECO:0000256" key="3">
    <source>
        <dbReference type="ARBA" id="ARBA00022692"/>
    </source>
</evidence>
<organism evidence="8 9">
    <name type="scientific">Ventosimonas gracilis</name>
    <dbReference type="NCBI Taxonomy" id="1680762"/>
    <lineage>
        <taxon>Bacteria</taxon>
        <taxon>Pseudomonadati</taxon>
        <taxon>Pseudomonadota</taxon>
        <taxon>Gammaproteobacteria</taxon>
        <taxon>Pseudomonadales</taxon>
        <taxon>Ventosimonadaceae</taxon>
        <taxon>Ventosimonas</taxon>
    </lineage>
</organism>
<evidence type="ECO:0000256" key="5">
    <source>
        <dbReference type="ARBA" id="ARBA00023136"/>
    </source>
</evidence>
<dbReference type="Pfam" id="PF02687">
    <property type="entry name" value="FtsX"/>
    <property type="match status" value="2"/>
</dbReference>
<dbReference type="PANTHER" id="PTHR30287">
    <property type="entry name" value="MEMBRANE COMPONENT OF PREDICTED ABC SUPERFAMILY METABOLITE UPTAKE TRANSPORTER"/>
    <property type="match status" value="1"/>
</dbReference>
<feature type="transmembrane region" description="Helical" evidence="6">
    <location>
        <begin position="348"/>
        <end position="372"/>
    </location>
</feature>